<organism evidence="1 2">
    <name type="scientific">Reticulomyxa filosa</name>
    <dbReference type="NCBI Taxonomy" id="46433"/>
    <lineage>
        <taxon>Eukaryota</taxon>
        <taxon>Sar</taxon>
        <taxon>Rhizaria</taxon>
        <taxon>Retaria</taxon>
        <taxon>Foraminifera</taxon>
        <taxon>Monothalamids</taxon>
        <taxon>Reticulomyxidae</taxon>
        <taxon>Reticulomyxa</taxon>
    </lineage>
</organism>
<protein>
    <submittedName>
        <fullName evidence="1">Uncharacterized protein</fullName>
    </submittedName>
</protein>
<evidence type="ECO:0000313" key="1">
    <source>
        <dbReference type="EMBL" id="ETO31655.1"/>
    </source>
</evidence>
<dbReference type="Proteomes" id="UP000023152">
    <property type="component" value="Unassembled WGS sequence"/>
</dbReference>
<sequence length="234" mass="26992">MITPYQYHSTNDVHINLKIDSQRPTSLFTTAKSNGCKGHTNNHQIYYYIDNHITNKIKHRTDYIHTTITQIWNIRAEDARPITRFEKKMSHLIATLQSNNASTNDGIIGNVGVEIKIYIVNGTDGMFDQHKLGVNVMMTLHKPVEQTEWHPNGIMWALYAFENRRALTVIVRIAKLLNVTNDVVAKKKAIHGSLITTTAQQKKGQVDHEQDDNDNWYLKHFLTYVYICTLFVLK</sequence>
<comment type="caution">
    <text evidence="1">The sequence shown here is derived from an EMBL/GenBank/DDBJ whole genome shotgun (WGS) entry which is preliminary data.</text>
</comment>
<evidence type="ECO:0000313" key="2">
    <source>
        <dbReference type="Proteomes" id="UP000023152"/>
    </source>
</evidence>
<dbReference type="AlphaFoldDB" id="X6NZB8"/>
<accession>X6NZB8</accession>
<name>X6NZB8_RETFI</name>
<proteinExistence type="predicted"/>
<reference evidence="1 2" key="1">
    <citation type="journal article" date="2013" name="Curr. Biol.">
        <title>The Genome of the Foraminiferan Reticulomyxa filosa.</title>
        <authorList>
            <person name="Glockner G."/>
            <person name="Hulsmann N."/>
            <person name="Schleicher M."/>
            <person name="Noegel A.A."/>
            <person name="Eichinger L."/>
            <person name="Gallinger C."/>
            <person name="Pawlowski J."/>
            <person name="Sierra R."/>
            <person name="Euteneuer U."/>
            <person name="Pillet L."/>
            <person name="Moustafa A."/>
            <person name="Platzer M."/>
            <person name="Groth M."/>
            <person name="Szafranski K."/>
            <person name="Schliwa M."/>
        </authorList>
    </citation>
    <scope>NUCLEOTIDE SEQUENCE [LARGE SCALE GENOMIC DNA]</scope>
</reference>
<gene>
    <name evidence="1" type="ORF">RFI_05464</name>
</gene>
<dbReference type="EMBL" id="ASPP01004789">
    <property type="protein sequence ID" value="ETO31655.1"/>
    <property type="molecule type" value="Genomic_DNA"/>
</dbReference>
<keyword evidence="2" id="KW-1185">Reference proteome</keyword>